<evidence type="ECO:0000256" key="1">
    <source>
        <dbReference type="ARBA" id="ARBA00004141"/>
    </source>
</evidence>
<dbReference type="Pfam" id="PF08449">
    <property type="entry name" value="UAA"/>
    <property type="match status" value="1"/>
</dbReference>
<keyword evidence="4 8" id="KW-0812">Transmembrane</keyword>
<keyword evidence="6 8" id="KW-0472">Membrane</keyword>
<dbReference type="OrthoDB" id="10035043at2759"/>
<feature type="transmembrane region" description="Helical" evidence="8">
    <location>
        <begin position="258"/>
        <end position="279"/>
    </location>
</feature>
<evidence type="ECO:0000256" key="4">
    <source>
        <dbReference type="ARBA" id="ARBA00022692"/>
    </source>
</evidence>
<feature type="transmembrane region" description="Helical" evidence="8">
    <location>
        <begin position="365"/>
        <end position="386"/>
    </location>
</feature>
<dbReference type="GO" id="GO:0005789">
    <property type="term" value="C:endoplasmic reticulum membrane"/>
    <property type="evidence" value="ECO:0007669"/>
    <property type="project" value="TreeGrafter"/>
</dbReference>
<feature type="transmembrane region" description="Helical" evidence="8">
    <location>
        <begin position="39"/>
        <end position="61"/>
    </location>
</feature>
<comment type="similarity">
    <text evidence="2">Belongs to the nucleotide-sugar transporter family. SLC35B subfamily.</text>
</comment>
<gene>
    <name evidence="9" type="ORF">MENT_LOCUS9388</name>
</gene>
<sequence length="450" mass="52585">MNFIIIYFFYILTPFIVNSAPFLNISSSNFLSNENDLHWIFRLLPILVGYGFLIFFCFYLIRWVETKSKDNDSFLQQNFFLRFFRLFALGQPEYKQLPQQNLNKNKSIPPSFSLRRKRKSFFEDAIYFSIFFVGIQFCLVCMGFYQERIITQPYKLQNKATKEFFKDAQFLVFANRLVALILAGIYILFRWKSLPVHVPPLYLHSFTSFSNVLSSWCQYEALKYVSFPTQTVCKASKLVPTMIMGRIVRKRQYSIREYILAFIIVFGASIFFLSSTNQIKRESNDKRREEINSAISGFILMCGYLLLDAFTPNWQKKLFEQPPRLHTSQMMFAVNLFSVILCLISLLQQGTLLTSINFISKHENIFVDCLLLSLGSAFGQVFILMTVKRFGPVVLSLLMTIRQILSIFFSTYNFGHSITLIGFFGLFTVFGAIIVDIYSKYRINTGRRLR</sequence>
<evidence type="ECO:0000256" key="3">
    <source>
        <dbReference type="ARBA" id="ARBA00022448"/>
    </source>
</evidence>
<dbReference type="AlphaFoldDB" id="A0A6V7U999"/>
<dbReference type="GO" id="GO:0000139">
    <property type="term" value="C:Golgi membrane"/>
    <property type="evidence" value="ECO:0007669"/>
    <property type="project" value="TreeGrafter"/>
</dbReference>
<feature type="transmembrane region" description="Helical" evidence="8">
    <location>
        <begin position="7"/>
        <end position="27"/>
    </location>
</feature>
<dbReference type="InterPro" id="IPR013657">
    <property type="entry name" value="SCL35B1-4/HUT1"/>
</dbReference>
<dbReference type="SUPFAM" id="SSF103481">
    <property type="entry name" value="Multidrug resistance efflux transporter EmrE"/>
    <property type="match status" value="1"/>
</dbReference>
<name>A0A6V7U999_MELEN</name>
<feature type="transmembrane region" description="Helical" evidence="8">
    <location>
        <begin position="291"/>
        <end position="311"/>
    </location>
</feature>
<proteinExistence type="inferred from homology"/>
<feature type="transmembrane region" description="Helical" evidence="8">
    <location>
        <begin position="332"/>
        <end position="359"/>
    </location>
</feature>
<comment type="caution">
    <text evidence="9">The sequence shown here is derived from an EMBL/GenBank/DDBJ whole genome shotgun (WGS) entry which is preliminary data.</text>
</comment>
<reference evidence="9 10" key="1">
    <citation type="submission" date="2020-08" db="EMBL/GenBank/DDBJ databases">
        <authorList>
            <person name="Koutsovoulos G."/>
            <person name="Danchin GJ E."/>
        </authorList>
    </citation>
    <scope>NUCLEOTIDE SEQUENCE [LARGE SCALE GENOMIC DNA]</scope>
</reference>
<evidence type="ECO:0000313" key="9">
    <source>
        <dbReference type="EMBL" id="CAD2148633.1"/>
    </source>
</evidence>
<keyword evidence="3" id="KW-0813">Transport</keyword>
<protein>
    <recommendedName>
        <fullName evidence="7">Adenosine 3'-phospho 5'-phosphosulfate transporter 1</fullName>
    </recommendedName>
</protein>
<accession>A0A6V7U999</accession>
<evidence type="ECO:0000256" key="7">
    <source>
        <dbReference type="ARBA" id="ARBA00039668"/>
    </source>
</evidence>
<feature type="transmembrane region" description="Helical" evidence="8">
    <location>
        <begin position="168"/>
        <end position="189"/>
    </location>
</feature>
<dbReference type="GO" id="GO:0046964">
    <property type="term" value="F:3'-phosphoadenosine 5'-phosphosulfate transmembrane transporter activity"/>
    <property type="evidence" value="ECO:0007669"/>
    <property type="project" value="TreeGrafter"/>
</dbReference>
<evidence type="ECO:0000256" key="2">
    <source>
        <dbReference type="ARBA" id="ARBA00010694"/>
    </source>
</evidence>
<evidence type="ECO:0000256" key="6">
    <source>
        <dbReference type="ARBA" id="ARBA00023136"/>
    </source>
</evidence>
<feature type="transmembrane region" description="Helical" evidence="8">
    <location>
        <begin position="125"/>
        <end position="145"/>
    </location>
</feature>
<feature type="transmembrane region" description="Helical" evidence="8">
    <location>
        <begin position="418"/>
        <end position="438"/>
    </location>
</feature>
<evidence type="ECO:0000256" key="5">
    <source>
        <dbReference type="ARBA" id="ARBA00022989"/>
    </source>
</evidence>
<dbReference type="PANTHER" id="PTHR10778">
    <property type="entry name" value="SOLUTE CARRIER FAMILY 35 MEMBER B"/>
    <property type="match status" value="1"/>
</dbReference>
<dbReference type="PANTHER" id="PTHR10778:SF13">
    <property type="entry name" value="ADENOSINE 3'-PHOSPHO 5'-PHOSPHOSULFATE TRANSPORTER 1"/>
    <property type="match status" value="1"/>
</dbReference>
<evidence type="ECO:0000256" key="8">
    <source>
        <dbReference type="SAM" id="Phobius"/>
    </source>
</evidence>
<dbReference type="Proteomes" id="UP000580250">
    <property type="component" value="Unassembled WGS sequence"/>
</dbReference>
<keyword evidence="5 8" id="KW-1133">Transmembrane helix</keyword>
<evidence type="ECO:0000313" key="10">
    <source>
        <dbReference type="Proteomes" id="UP000580250"/>
    </source>
</evidence>
<organism evidence="9 10">
    <name type="scientific">Meloidogyne enterolobii</name>
    <name type="common">Root-knot nematode worm</name>
    <name type="synonym">Meloidogyne mayaguensis</name>
    <dbReference type="NCBI Taxonomy" id="390850"/>
    <lineage>
        <taxon>Eukaryota</taxon>
        <taxon>Metazoa</taxon>
        <taxon>Ecdysozoa</taxon>
        <taxon>Nematoda</taxon>
        <taxon>Chromadorea</taxon>
        <taxon>Rhabditida</taxon>
        <taxon>Tylenchina</taxon>
        <taxon>Tylenchomorpha</taxon>
        <taxon>Tylenchoidea</taxon>
        <taxon>Meloidogynidae</taxon>
        <taxon>Meloidogyninae</taxon>
        <taxon>Meloidogyne</taxon>
    </lineage>
</organism>
<comment type="subcellular location">
    <subcellularLocation>
        <location evidence="1">Membrane</location>
        <topology evidence="1">Multi-pass membrane protein</topology>
    </subcellularLocation>
</comment>
<dbReference type="InterPro" id="IPR037185">
    <property type="entry name" value="EmrE-like"/>
</dbReference>
<dbReference type="EMBL" id="CAJEWN010000042">
    <property type="protein sequence ID" value="CAD2148633.1"/>
    <property type="molecule type" value="Genomic_DNA"/>
</dbReference>
<feature type="transmembrane region" description="Helical" evidence="8">
    <location>
        <begin position="393"/>
        <end position="412"/>
    </location>
</feature>